<organism evidence="8 9">
    <name type="scientific">Fonsecaea monophora</name>
    <dbReference type="NCBI Taxonomy" id="254056"/>
    <lineage>
        <taxon>Eukaryota</taxon>
        <taxon>Fungi</taxon>
        <taxon>Dikarya</taxon>
        <taxon>Ascomycota</taxon>
        <taxon>Pezizomycotina</taxon>
        <taxon>Eurotiomycetes</taxon>
        <taxon>Chaetothyriomycetidae</taxon>
        <taxon>Chaetothyriales</taxon>
        <taxon>Herpotrichiellaceae</taxon>
        <taxon>Fonsecaea</taxon>
    </lineage>
</organism>
<feature type="transmembrane region" description="Helical" evidence="6">
    <location>
        <begin position="559"/>
        <end position="582"/>
    </location>
</feature>
<feature type="region of interest" description="Disordered" evidence="5">
    <location>
        <begin position="312"/>
        <end position="335"/>
    </location>
</feature>
<feature type="transmembrane region" description="Helical" evidence="6">
    <location>
        <begin position="477"/>
        <end position="504"/>
    </location>
</feature>
<dbReference type="CDD" id="cd11566">
    <property type="entry name" value="eIF1_SUI1"/>
    <property type="match status" value="1"/>
</dbReference>
<dbReference type="GO" id="GO:0006417">
    <property type="term" value="P:regulation of translation"/>
    <property type="evidence" value="ECO:0007669"/>
    <property type="project" value="UniProtKB-KW"/>
</dbReference>
<keyword evidence="3" id="KW-0648">Protein biosynthesis</keyword>
<dbReference type="InterPro" id="IPR005874">
    <property type="entry name" value="SUI1_euk"/>
</dbReference>
<reference evidence="8 9" key="1">
    <citation type="submission" date="2016-03" db="EMBL/GenBank/DDBJ databases">
        <title>Draft genome sequence of the Fonsecaea monophora CBS 269.37.</title>
        <authorList>
            <person name="Bombassaro A."/>
            <person name="Vinicius W.A."/>
            <person name="De Hoog S."/>
            <person name="Sun J."/>
            <person name="Souza E.M."/>
            <person name="Raittz R.T."/>
            <person name="Costa F."/>
            <person name="Leao A.C."/>
            <person name="Tadra-Sfeir M.Z."/>
            <person name="Baura V."/>
            <person name="Balsanelli E."/>
            <person name="Pedrosa F.O."/>
            <person name="Moreno L.F."/>
            <person name="Steffens M.B."/>
            <person name="Xi L."/>
            <person name="Bocca A.L."/>
            <person name="Felipe M.S."/>
            <person name="Teixeira M."/>
            <person name="Telles Filho F.Q."/>
            <person name="Azevedo C.M."/>
            <person name="Gomes R."/>
            <person name="Vicente V.A."/>
        </authorList>
    </citation>
    <scope>NUCLEOTIDE SEQUENCE [LARGE SCALE GENOMIC DNA]</scope>
    <source>
        <strain evidence="8 9">CBS 269.37</strain>
    </source>
</reference>
<dbReference type="OrthoDB" id="10248435at2759"/>
<name>A0A177FAS7_9EURO</name>
<dbReference type="GO" id="GO:0034599">
    <property type="term" value="P:cellular response to oxidative stress"/>
    <property type="evidence" value="ECO:0007669"/>
    <property type="project" value="InterPro"/>
</dbReference>
<evidence type="ECO:0000256" key="2">
    <source>
        <dbReference type="ARBA" id="ARBA00022845"/>
    </source>
</evidence>
<evidence type="ECO:0000256" key="3">
    <source>
        <dbReference type="ARBA" id="ARBA00022917"/>
    </source>
</evidence>
<dbReference type="PROSITE" id="PS50296">
    <property type="entry name" value="SUI1"/>
    <property type="match status" value="1"/>
</dbReference>
<evidence type="ECO:0000313" key="9">
    <source>
        <dbReference type="Proteomes" id="UP000077002"/>
    </source>
</evidence>
<comment type="function">
    <text evidence="4">Additional factor that functions in concert with eIF-2 and the initiator tRNA in directing the ribosome to the proper start site of translation.</text>
</comment>
<evidence type="ECO:0000259" key="7">
    <source>
        <dbReference type="PROSITE" id="PS50296"/>
    </source>
</evidence>
<evidence type="ECO:0000256" key="5">
    <source>
        <dbReference type="SAM" id="MobiDB-lite"/>
    </source>
</evidence>
<dbReference type="GO" id="GO:0005789">
    <property type="term" value="C:endoplasmic reticulum membrane"/>
    <property type="evidence" value="ECO:0007669"/>
    <property type="project" value="InterPro"/>
</dbReference>
<comment type="caution">
    <text evidence="8">The sequence shown here is derived from an EMBL/GenBank/DDBJ whole genome shotgun (WGS) entry which is preliminary data.</text>
</comment>
<dbReference type="PANTHER" id="PTHR10388">
    <property type="entry name" value="EUKARYOTIC TRANSLATION INITIATION FACTOR SUI1"/>
    <property type="match status" value="1"/>
</dbReference>
<evidence type="ECO:0000256" key="4">
    <source>
        <dbReference type="ARBA" id="ARBA00060093"/>
    </source>
</evidence>
<keyword evidence="9" id="KW-1185">Reference proteome</keyword>
<evidence type="ECO:0000313" key="8">
    <source>
        <dbReference type="EMBL" id="OAG41315.1"/>
    </source>
</evidence>
<dbReference type="Proteomes" id="UP000077002">
    <property type="component" value="Unassembled WGS sequence"/>
</dbReference>
<keyword evidence="6" id="KW-0812">Transmembrane</keyword>
<proteinExistence type="inferred from homology"/>
<comment type="similarity">
    <text evidence="1">Belongs to the SUI1 family.</text>
</comment>
<evidence type="ECO:0000256" key="1">
    <source>
        <dbReference type="ARBA" id="ARBA00005422"/>
    </source>
</evidence>
<dbReference type="NCBIfam" id="TIGR01160">
    <property type="entry name" value="SUI1_MOF2"/>
    <property type="match status" value="1"/>
</dbReference>
<dbReference type="EMBL" id="LVKK01000025">
    <property type="protein sequence ID" value="OAG41315.1"/>
    <property type="molecule type" value="Genomic_DNA"/>
</dbReference>
<feature type="compositionally biased region" description="Pro residues" evidence="5">
    <location>
        <begin position="323"/>
        <end position="333"/>
    </location>
</feature>
<sequence>MSAKKDMRRADLVIPYVEPKDEKPTDFSSTITSTMPMAAMFTRNRMLGWFSLLTALLNWLGETPAQRQSPNGTPAYMSFGMAALSTDSYVPDIYAPVSTATTKRKRTSSAGTRRFNIAIGPSSIGEFHGKNGQEILYRSTGGFCDKRGNSLTSHHRHFSFQSSPFLETNEFMSTIQNLKTFDPFAEADDDTGEAKQSQNYIHIRIQQRNGRKTLTTVQGLPKKFDQKKILKVIKKKFACNGTIVTDSEMGEVIQLQGDQRKDVQEFLVAKDGLELDAKTIKRCKPIFQLANSGYQGPPSYGDAFVPRNGSLRYAATDPTNPSRSPPTAQPGPAPGGAVVENANIASVAMSARYPRVAVLLGVQPRWHVPLLLCRALSTVSAAWWACQTCYSIYRLISVYDTTGATAAPSISTLSAGGSGGTNVGVGGSAGPGPGGLLLENRIFRRMAVAQVCLSFLWAGAAAYLAHMFASSLMSRWLLHYSPLAVLVRLCSLSILLSFGCLQIFRATRATEPDLLQLSRSLLAWIAISIGLMLAYFCTQQDIFSADHDDRDDRRRRQILRLKCLYVISACSLFSLLVLVGIVQLDHHTGMSLKGMIAAAIGSASEGGDGSAGQGRGLARPLHDWLVTCKALVSDLAQQWRRFASGAARFGAEL</sequence>
<dbReference type="GO" id="GO:0003743">
    <property type="term" value="F:translation initiation factor activity"/>
    <property type="evidence" value="ECO:0007669"/>
    <property type="project" value="InterPro"/>
</dbReference>
<keyword evidence="2" id="KW-0810">Translation regulation</keyword>
<keyword evidence="6" id="KW-0472">Membrane</keyword>
<gene>
    <name evidence="8" type="ORF">AYO21_04478</name>
</gene>
<dbReference type="GeneID" id="34599648"/>
<keyword evidence="6" id="KW-1133">Transmembrane helix</keyword>
<feature type="transmembrane region" description="Helical" evidence="6">
    <location>
        <begin position="516"/>
        <end position="538"/>
    </location>
</feature>
<dbReference type="AlphaFoldDB" id="A0A177FAS7"/>
<feature type="transmembrane region" description="Helical" evidence="6">
    <location>
        <begin position="447"/>
        <end position="465"/>
    </location>
</feature>
<dbReference type="FunFam" id="3.30.780.10:FF:000005">
    <property type="entry name" value="Sui1 translation initiation factor"/>
    <property type="match status" value="1"/>
</dbReference>
<dbReference type="RefSeq" id="XP_022513267.1">
    <property type="nucleotide sequence ID" value="XM_022654451.1"/>
</dbReference>
<dbReference type="SUPFAM" id="SSF55159">
    <property type="entry name" value="eIF1-like"/>
    <property type="match status" value="1"/>
</dbReference>
<dbReference type="Gene3D" id="3.30.780.10">
    <property type="entry name" value="SUI1-like domain"/>
    <property type="match status" value="1"/>
</dbReference>
<dbReference type="Pfam" id="PF12326">
    <property type="entry name" value="EOS1"/>
    <property type="match status" value="1"/>
</dbReference>
<protein>
    <recommendedName>
        <fullName evidence="7">SUI1 domain-containing protein</fullName>
    </recommendedName>
</protein>
<dbReference type="InterPro" id="IPR001950">
    <property type="entry name" value="SUI1"/>
</dbReference>
<feature type="domain" description="SUI1" evidence="7">
    <location>
        <begin position="201"/>
        <end position="271"/>
    </location>
</feature>
<accession>A0A177FAS7</accession>
<dbReference type="InterPro" id="IPR036877">
    <property type="entry name" value="SUI1_dom_sf"/>
</dbReference>
<evidence type="ECO:0000256" key="6">
    <source>
        <dbReference type="SAM" id="Phobius"/>
    </source>
</evidence>
<dbReference type="Pfam" id="PF01253">
    <property type="entry name" value="SUI1"/>
    <property type="match status" value="1"/>
</dbReference>
<dbReference type="InterPro" id="IPR021100">
    <property type="entry name" value="N-glycosylation_EOS1"/>
</dbReference>